<reference evidence="1 2" key="1">
    <citation type="journal article" date="2024" name="Science">
        <title>Giant polyketide synthase enzymes in the biosynthesis of giant marine polyether toxins.</title>
        <authorList>
            <person name="Fallon T.R."/>
            <person name="Shende V.V."/>
            <person name="Wierzbicki I.H."/>
            <person name="Pendleton A.L."/>
            <person name="Watervoot N.F."/>
            <person name="Auber R.P."/>
            <person name="Gonzalez D.J."/>
            <person name="Wisecaver J.H."/>
            <person name="Moore B.S."/>
        </authorList>
    </citation>
    <scope>NUCLEOTIDE SEQUENCE [LARGE SCALE GENOMIC DNA]</scope>
    <source>
        <strain evidence="1 2">12B1</strain>
    </source>
</reference>
<dbReference type="Proteomes" id="UP001515480">
    <property type="component" value="Unassembled WGS sequence"/>
</dbReference>
<keyword evidence="2" id="KW-1185">Reference proteome</keyword>
<name>A0AB34J137_PRYPA</name>
<accession>A0AB34J137</accession>
<organism evidence="1 2">
    <name type="scientific">Prymnesium parvum</name>
    <name type="common">Toxic golden alga</name>
    <dbReference type="NCBI Taxonomy" id="97485"/>
    <lineage>
        <taxon>Eukaryota</taxon>
        <taxon>Haptista</taxon>
        <taxon>Haptophyta</taxon>
        <taxon>Prymnesiophyceae</taxon>
        <taxon>Prymnesiales</taxon>
        <taxon>Prymnesiaceae</taxon>
        <taxon>Prymnesium</taxon>
    </lineage>
</organism>
<dbReference type="EMBL" id="JBGBPQ010000015">
    <property type="protein sequence ID" value="KAL1510245.1"/>
    <property type="molecule type" value="Genomic_DNA"/>
</dbReference>
<protein>
    <submittedName>
        <fullName evidence="1">Uncharacterized protein</fullName>
    </submittedName>
</protein>
<evidence type="ECO:0000313" key="1">
    <source>
        <dbReference type="EMBL" id="KAL1510245.1"/>
    </source>
</evidence>
<evidence type="ECO:0000313" key="2">
    <source>
        <dbReference type="Proteomes" id="UP001515480"/>
    </source>
</evidence>
<dbReference type="AlphaFoldDB" id="A0AB34J137"/>
<comment type="caution">
    <text evidence="1">The sequence shown here is derived from an EMBL/GenBank/DDBJ whole genome shotgun (WGS) entry which is preliminary data.</text>
</comment>
<proteinExistence type="predicted"/>
<sequence length="183" mass="20619">MVPLRRELCPPIVVLTDASWEIGHTWIGFVVLCPMHGVRWAGTATPPWLLEWLARLRVQQTYIGQLEVAAALAPYWSLPPSIFRERAVSHYIDNQGALYSMIRGRSSDEGSNRLVFLARLRMHVLRADVWFDYVPSASNIADLPTRLDHDARQRLLALGPQVPCVLPALVLPYSLLVGTLLFP</sequence>
<gene>
    <name evidence="1" type="ORF">AB1Y20_006569</name>
</gene>